<dbReference type="InterPro" id="IPR036397">
    <property type="entry name" value="RNaseH_sf"/>
</dbReference>
<evidence type="ECO:0000313" key="3">
    <source>
        <dbReference type="Proteomes" id="UP000499080"/>
    </source>
</evidence>
<dbReference type="AlphaFoldDB" id="A0A4Y2R3M7"/>
<proteinExistence type="predicted"/>
<dbReference type="GO" id="GO:0003676">
    <property type="term" value="F:nucleic acid binding"/>
    <property type="evidence" value="ECO:0007669"/>
    <property type="project" value="InterPro"/>
</dbReference>
<feature type="region of interest" description="Disordered" evidence="1">
    <location>
        <begin position="83"/>
        <end position="150"/>
    </location>
</feature>
<accession>A0A4Y2R3M7</accession>
<organism evidence="2 3">
    <name type="scientific">Araneus ventricosus</name>
    <name type="common">Orbweaver spider</name>
    <name type="synonym">Epeira ventricosa</name>
    <dbReference type="NCBI Taxonomy" id="182803"/>
    <lineage>
        <taxon>Eukaryota</taxon>
        <taxon>Metazoa</taxon>
        <taxon>Ecdysozoa</taxon>
        <taxon>Arthropoda</taxon>
        <taxon>Chelicerata</taxon>
        <taxon>Arachnida</taxon>
        <taxon>Araneae</taxon>
        <taxon>Araneomorphae</taxon>
        <taxon>Entelegynae</taxon>
        <taxon>Araneoidea</taxon>
        <taxon>Araneidae</taxon>
        <taxon>Araneus</taxon>
    </lineage>
</organism>
<evidence type="ECO:0000313" key="2">
    <source>
        <dbReference type="EMBL" id="GBN70277.1"/>
    </source>
</evidence>
<feature type="compositionally biased region" description="Polar residues" evidence="1">
    <location>
        <begin position="83"/>
        <end position="122"/>
    </location>
</feature>
<gene>
    <name evidence="2" type="ORF">AVEN_273867_1</name>
</gene>
<dbReference type="Proteomes" id="UP000499080">
    <property type="component" value="Unassembled WGS sequence"/>
</dbReference>
<keyword evidence="3" id="KW-1185">Reference proteome</keyword>
<dbReference type="EMBL" id="BGPR01015698">
    <property type="protein sequence ID" value="GBN70277.1"/>
    <property type="molecule type" value="Genomic_DNA"/>
</dbReference>
<evidence type="ECO:0008006" key="4">
    <source>
        <dbReference type="Google" id="ProtNLM"/>
    </source>
</evidence>
<reference evidence="2 3" key="1">
    <citation type="journal article" date="2019" name="Sci. Rep.">
        <title>Orb-weaving spider Araneus ventricosus genome elucidates the spidroin gene catalogue.</title>
        <authorList>
            <person name="Kono N."/>
            <person name="Nakamura H."/>
            <person name="Ohtoshi R."/>
            <person name="Moran D.A.P."/>
            <person name="Shinohara A."/>
            <person name="Yoshida Y."/>
            <person name="Fujiwara M."/>
            <person name="Mori M."/>
            <person name="Tomita M."/>
            <person name="Arakawa K."/>
        </authorList>
    </citation>
    <scope>NUCLEOTIDE SEQUENCE [LARGE SCALE GENOMIC DNA]</scope>
</reference>
<sequence>MVQPKPHNAIFQAELIAIKEIYTWASQSNQPIKIWTDSEYSLPLHLLFKNNSPLAQDIQNILLNSPKFKLGLKRMWDMRVTRQRISSQRKPPWTGSQHNIQLPGTTSKRNSMPSPPNSGRMNGTTLTLDGTSTSSFQRSRLPQLRGKDQK</sequence>
<comment type="caution">
    <text evidence="2">The sequence shown here is derived from an EMBL/GenBank/DDBJ whole genome shotgun (WGS) entry which is preliminary data.</text>
</comment>
<protein>
    <recommendedName>
        <fullName evidence="4">RNase H type-1 domain-containing protein</fullName>
    </recommendedName>
</protein>
<feature type="compositionally biased region" description="Low complexity" evidence="1">
    <location>
        <begin position="123"/>
        <end position="135"/>
    </location>
</feature>
<evidence type="ECO:0000256" key="1">
    <source>
        <dbReference type="SAM" id="MobiDB-lite"/>
    </source>
</evidence>
<dbReference type="OrthoDB" id="411823at2759"/>
<dbReference type="Gene3D" id="3.30.420.10">
    <property type="entry name" value="Ribonuclease H-like superfamily/Ribonuclease H"/>
    <property type="match status" value="1"/>
</dbReference>
<name>A0A4Y2R3M7_ARAVE</name>